<proteinExistence type="predicted"/>
<dbReference type="EMBL" id="CP170721">
    <property type="protein sequence ID" value="XIA20290.1"/>
    <property type="molecule type" value="Genomic_DNA"/>
</dbReference>
<organism evidence="1">
    <name type="scientific">Rhodanobacter sp. FW102-FHT14D07</name>
    <dbReference type="NCBI Taxonomy" id="3351462"/>
    <lineage>
        <taxon>Bacteria</taxon>
        <taxon>Pseudomonadati</taxon>
        <taxon>Pseudomonadota</taxon>
        <taxon>Gammaproteobacteria</taxon>
        <taxon>Lysobacterales</taxon>
        <taxon>Rhodanobacteraceae</taxon>
        <taxon>Rhodanobacter</taxon>
    </lineage>
</organism>
<gene>
    <name evidence="1" type="ORF">ACFYG5_09260</name>
</gene>
<accession>A0AB74UV30</accession>
<dbReference type="AlphaFoldDB" id="A0AB74UV30"/>
<reference evidence="1" key="1">
    <citation type="submission" date="2024-10" db="EMBL/GenBank/DDBJ databases">
        <authorList>
            <person name="Lesea H.P."/>
            <person name="Kuehl J.V."/>
            <person name="Chandonia J.-M."/>
        </authorList>
    </citation>
    <scope>NUCLEOTIDE SEQUENCE</scope>
    <source>
        <strain evidence="1">FW102-FHT14D07</strain>
    </source>
</reference>
<sequence>MKLEIQTLVGNRPHILSGSAAGRKLLATLIDATPPGNAPEKLFLDFTGIEVATASFLRESVIGFRDFTRSSRQNIYPIVTNAAPVVLEELELFVKARGDVLWCCSLNTQGEVSEHRILGDLDPVQHKTFAMVNTMGAATAPDLATRFTDETIGPTAWNNRLSGLVAKGLLVEMRQGKVKVFRPLLGDT</sequence>
<name>A0AB74UV30_9GAMM</name>
<evidence type="ECO:0008006" key="2">
    <source>
        <dbReference type="Google" id="ProtNLM"/>
    </source>
</evidence>
<dbReference type="RefSeq" id="WP_395117785.1">
    <property type="nucleotide sequence ID" value="NZ_CP170721.1"/>
</dbReference>
<protein>
    <recommendedName>
        <fullName evidence="2">DUF4325 domain-containing protein</fullName>
    </recommendedName>
</protein>
<evidence type="ECO:0000313" key="1">
    <source>
        <dbReference type="EMBL" id="XIA20290.1"/>
    </source>
</evidence>